<dbReference type="EMBL" id="QGNW01000090">
    <property type="protein sequence ID" value="RVW98916.1"/>
    <property type="molecule type" value="Genomic_DNA"/>
</dbReference>
<comment type="caution">
    <text evidence="2">The sequence shown here is derived from an EMBL/GenBank/DDBJ whole genome shotgun (WGS) entry which is preliminary data.</text>
</comment>
<protein>
    <submittedName>
        <fullName evidence="2">Uncharacterized protein</fullName>
    </submittedName>
</protein>
<dbReference type="Proteomes" id="UP000288805">
    <property type="component" value="Unassembled WGS sequence"/>
</dbReference>
<accession>A0A438IQD2</accession>
<evidence type="ECO:0000313" key="3">
    <source>
        <dbReference type="Proteomes" id="UP000288805"/>
    </source>
</evidence>
<feature type="compositionally biased region" description="Low complexity" evidence="1">
    <location>
        <begin position="103"/>
        <end position="114"/>
    </location>
</feature>
<reference evidence="2 3" key="1">
    <citation type="journal article" date="2018" name="PLoS Genet.">
        <title>Population sequencing reveals clonal diversity and ancestral inbreeding in the grapevine cultivar Chardonnay.</title>
        <authorList>
            <person name="Roach M.J."/>
            <person name="Johnson D.L."/>
            <person name="Bohlmann J."/>
            <person name="van Vuuren H.J."/>
            <person name="Jones S.J."/>
            <person name="Pretorius I.S."/>
            <person name="Schmidt S.A."/>
            <person name="Borneman A.R."/>
        </authorList>
    </citation>
    <scope>NUCLEOTIDE SEQUENCE [LARGE SCALE GENOMIC DNA]</scope>
    <source>
        <strain evidence="3">cv. Chardonnay</strain>
        <tissue evidence="2">Leaf</tissue>
    </source>
</reference>
<evidence type="ECO:0000313" key="2">
    <source>
        <dbReference type="EMBL" id="RVW98916.1"/>
    </source>
</evidence>
<dbReference type="AlphaFoldDB" id="A0A438IQD2"/>
<sequence length="291" mass="31947">MRQGRFQKNDEAVPAMFLHISGQFGNKKEALGLLVDWEGLVTKTKDKTAMEEGDRIFGELINKGFLIAQYKPSDKDQDKNPIVDSCTRSRSMCLVPPTNNVSAGGPPNQPANPATVTEAGAGPDASRLLTLFNVNEQYLNIPHDWFSKANKIVVLQLGRWKDSAKHHNEVENEDHKEKGSLAGLGDVAGLKKLRKLSIYIPSDAYIEGAELSKLKEVSALRILSITWGGGRGGGGRVQAETEPSGKPTTIDRKKSFASKKDRHQVQRIDIKTMVLILSSKVRETGSLVHPL</sequence>
<organism evidence="2 3">
    <name type="scientific">Vitis vinifera</name>
    <name type="common">Grape</name>
    <dbReference type="NCBI Taxonomy" id="29760"/>
    <lineage>
        <taxon>Eukaryota</taxon>
        <taxon>Viridiplantae</taxon>
        <taxon>Streptophyta</taxon>
        <taxon>Embryophyta</taxon>
        <taxon>Tracheophyta</taxon>
        <taxon>Spermatophyta</taxon>
        <taxon>Magnoliopsida</taxon>
        <taxon>eudicotyledons</taxon>
        <taxon>Gunneridae</taxon>
        <taxon>Pentapetalae</taxon>
        <taxon>rosids</taxon>
        <taxon>Vitales</taxon>
        <taxon>Vitaceae</taxon>
        <taxon>Viteae</taxon>
        <taxon>Vitis</taxon>
    </lineage>
</organism>
<feature type="region of interest" description="Disordered" evidence="1">
    <location>
        <begin position="99"/>
        <end position="120"/>
    </location>
</feature>
<gene>
    <name evidence="2" type="ORF">CK203_033807</name>
</gene>
<name>A0A438IQD2_VITVI</name>
<evidence type="ECO:0000256" key="1">
    <source>
        <dbReference type="SAM" id="MobiDB-lite"/>
    </source>
</evidence>
<proteinExistence type="predicted"/>